<sequence length="175" mass="19100">MHGYVCTLSICTGAHASRKSENVWHAVATAIIPNLLASPADQSGSGLWTLHKTVFPTIPPGCVLASYFPRGRLSLSNAWRTSQQLERKPSTGIGLLATRSKNVFLFPNTDCIRASIVYLQNRCSVGPSEIPLSALVPASGMHAAYSIIKATALVRIRSYRLHYYFLSSCFTCARQ</sequence>
<dbReference type="GeneID" id="34519836"/>
<evidence type="ECO:0000313" key="2">
    <source>
        <dbReference type="Proteomes" id="UP000019384"/>
    </source>
</evidence>
<reference evidence="1" key="1">
    <citation type="submission" date="2013-12" db="EMBL/GenBank/DDBJ databases">
        <authorList>
            <person name="Genoscope - CEA"/>
        </authorList>
    </citation>
    <scope>NUCLEOTIDE SEQUENCE</scope>
    <source>
        <strain evidence="1">CBS 1993</strain>
    </source>
</reference>
<organism evidence="1 2">
    <name type="scientific">Kuraishia capsulata CBS 1993</name>
    <dbReference type="NCBI Taxonomy" id="1382522"/>
    <lineage>
        <taxon>Eukaryota</taxon>
        <taxon>Fungi</taxon>
        <taxon>Dikarya</taxon>
        <taxon>Ascomycota</taxon>
        <taxon>Saccharomycotina</taxon>
        <taxon>Pichiomycetes</taxon>
        <taxon>Pichiales</taxon>
        <taxon>Pichiaceae</taxon>
        <taxon>Kuraishia</taxon>
    </lineage>
</organism>
<dbReference type="HOGENOM" id="CLU_1532799_0_0_1"/>
<name>W6MIW8_9ASCO</name>
<keyword evidence="2" id="KW-1185">Reference proteome</keyword>
<proteinExistence type="predicted"/>
<dbReference type="Proteomes" id="UP000019384">
    <property type="component" value="Unassembled WGS sequence"/>
</dbReference>
<protein>
    <submittedName>
        <fullName evidence="1">Uncharacterized protein</fullName>
    </submittedName>
</protein>
<accession>W6MIW8</accession>
<dbReference type="RefSeq" id="XP_022458448.1">
    <property type="nucleotide sequence ID" value="XM_022602666.1"/>
</dbReference>
<dbReference type="EMBL" id="HG793127">
    <property type="protein sequence ID" value="CDK26444.1"/>
    <property type="molecule type" value="Genomic_DNA"/>
</dbReference>
<reference evidence="1" key="2">
    <citation type="submission" date="2014-02" db="EMBL/GenBank/DDBJ databases">
        <title>Complete DNA sequence of /Kuraishia capsulata/ illustrates novel genomic features among budding yeasts (/Saccharomycotina/).</title>
        <authorList>
            <person name="Morales L."/>
            <person name="Noel B."/>
            <person name="Porcel B."/>
            <person name="Marcet-Houben M."/>
            <person name="Hullo M-F."/>
            <person name="Sacerdot C."/>
            <person name="Tekaia F."/>
            <person name="Leh-Louis V."/>
            <person name="Despons L."/>
            <person name="Khanna V."/>
            <person name="Aury J-M."/>
            <person name="Barbe V."/>
            <person name="Couloux A."/>
            <person name="Labadie K."/>
            <person name="Pelletier E."/>
            <person name="Souciet J-L."/>
            <person name="Boekhout T."/>
            <person name="Gabaldon T."/>
            <person name="Wincker P."/>
            <person name="Dujon B."/>
        </authorList>
    </citation>
    <scope>NUCLEOTIDE SEQUENCE</scope>
    <source>
        <strain evidence="1">CBS 1993</strain>
    </source>
</reference>
<evidence type="ECO:0000313" key="1">
    <source>
        <dbReference type="EMBL" id="CDK26444.1"/>
    </source>
</evidence>
<gene>
    <name evidence="1" type="ORF">KUCA_T00002416001</name>
</gene>
<dbReference type="AlphaFoldDB" id="W6MIW8"/>